<dbReference type="AlphaFoldDB" id="A0AAD3SN44"/>
<dbReference type="GO" id="GO:0042300">
    <property type="term" value="F:beta-amyrin synthase activity"/>
    <property type="evidence" value="ECO:0007669"/>
    <property type="project" value="TreeGrafter"/>
</dbReference>
<dbReference type="InterPro" id="IPR008930">
    <property type="entry name" value="Terpenoid_cyclase/PrenylTrfase"/>
</dbReference>
<keyword evidence="1" id="KW-0413">Isomerase</keyword>
<gene>
    <name evidence="2" type="ORF">Nepgr_016189</name>
</gene>
<keyword evidence="3" id="KW-1185">Reference proteome</keyword>
<name>A0AAD3SN44_NEPGR</name>
<protein>
    <submittedName>
        <fullName evidence="2">Uncharacterized protein</fullName>
    </submittedName>
</protein>
<organism evidence="2 3">
    <name type="scientific">Nepenthes gracilis</name>
    <name type="common">Slender pitcher plant</name>
    <dbReference type="NCBI Taxonomy" id="150966"/>
    <lineage>
        <taxon>Eukaryota</taxon>
        <taxon>Viridiplantae</taxon>
        <taxon>Streptophyta</taxon>
        <taxon>Embryophyta</taxon>
        <taxon>Tracheophyta</taxon>
        <taxon>Spermatophyta</taxon>
        <taxon>Magnoliopsida</taxon>
        <taxon>eudicotyledons</taxon>
        <taxon>Gunneridae</taxon>
        <taxon>Pentapetalae</taxon>
        <taxon>Caryophyllales</taxon>
        <taxon>Nepenthaceae</taxon>
        <taxon>Nepenthes</taxon>
    </lineage>
</organism>
<dbReference type="Proteomes" id="UP001279734">
    <property type="component" value="Unassembled WGS sequence"/>
</dbReference>
<evidence type="ECO:0000256" key="1">
    <source>
        <dbReference type="ARBA" id="ARBA00023235"/>
    </source>
</evidence>
<sequence>MWRLKIAERTINENSIYINSTNNYAGRQVWEFDPNYGSPEERAKIDEARLTFYKNRFTIKPSSDLLLHFQLLRENNFKQTIAPMKVGDEEITFEKVQTIVKRAVHYFSTLQASDGHWPAEISGNMFYMPPLNVCKKIHGQSANWKPEQALDGCGFMTHNEENRHPRPLFSTKSNLNSFKGFLATDLAL</sequence>
<dbReference type="EMBL" id="BSYO01000014">
    <property type="protein sequence ID" value="GMH14348.1"/>
    <property type="molecule type" value="Genomic_DNA"/>
</dbReference>
<accession>A0AAD3SN44</accession>
<dbReference type="InterPro" id="IPR018333">
    <property type="entry name" value="Squalene_cyclase"/>
</dbReference>
<dbReference type="SUPFAM" id="SSF48239">
    <property type="entry name" value="Terpenoid cyclases/Protein prenyltransferases"/>
    <property type="match status" value="1"/>
</dbReference>
<reference evidence="2" key="1">
    <citation type="submission" date="2023-05" db="EMBL/GenBank/DDBJ databases">
        <title>Nepenthes gracilis genome sequencing.</title>
        <authorList>
            <person name="Fukushima K."/>
        </authorList>
    </citation>
    <scope>NUCLEOTIDE SEQUENCE</scope>
    <source>
        <strain evidence="2">SING2019-196</strain>
    </source>
</reference>
<dbReference type="PANTHER" id="PTHR11764:SF58">
    <property type="entry name" value="BETA-AMYRIN SYNTHASE-RELATED"/>
    <property type="match status" value="1"/>
</dbReference>
<comment type="caution">
    <text evidence="2">The sequence shown here is derived from an EMBL/GenBank/DDBJ whole genome shotgun (WGS) entry which is preliminary data.</text>
</comment>
<dbReference type="GO" id="GO:0016104">
    <property type="term" value="P:triterpenoid biosynthetic process"/>
    <property type="evidence" value="ECO:0007669"/>
    <property type="project" value="InterPro"/>
</dbReference>
<evidence type="ECO:0000313" key="2">
    <source>
        <dbReference type="EMBL" id="GMH14348.1"/>
    </source>
</evidence>
<dbReference type="GO" id="GO:0005811">
    <property type="term" value="C:lipid droplet"/>
    <property type="evidence" value="ECO:0007669"/>
    <property type="project" value="InterPro"/>
</dbReference>
<evidence type="ECO:0000313" key="3">
    <source>
        <dbReference type="Proteomes" id="UP001279734"/>
    </source>
</evidence>
<dbReference type="PANTHER" id="PTHR11764">
    <property type="entry name" value="TERPENE CYCLASE/MUTASE FAMILY MEMBER"/>
    <property type="match status" value="1"/>
</dbReference>
<proteinExistence type="predicted"/>